<dbReference type="Gramene" id="CDY09367">
    <property type="protein sequence ID" value="CDY09367"/>
    <property type="gene ID" value="GSBRNA2T00030835001"/>
</dbReference>
<gene>
    <name evidence="2" type="primary">BnaA02g26430D</name>
    <name evidence="1" type="ORF">DARMORV10_A02P32900.1</name>
    <name evidence="2" type="ORF">GSBRNA2T00030835001</name>
</gene>
<dbReference type="PaxDb" id="3708-A0A078F8D7"/>
<dbReference type="AlphaFoldDB" id="A0A078F8D7"/>
<keyword evidence="3" id="KW-1185">Reference proteome</keyword>
<sequence>MSGSRVSDLSKLHLKRELTQIKKASRIRLRDCACGSGASGVQKQCSKREGEESVLTQLEY</sequence>
<protein>
    <submittedName>
        <fullName evidence="1">(rape) hypothetical protein</fullName>
    </submittedName>
    <submittedName>
        <fullName evidence="2">BnaA02g26430D protein</fullName>
    </submittedName>
</protein>
<evidence type="ECO:0000313" key="2">
    <source>
        <dbReference type="EMBL" id="CDY09367.1"/>
    </source>
</evidence>
<dbReference type="Proteomes" id="UP000028999">
    <property type="component" value="Unassembled WGS sequence"/>
</dbReference>
<dbReference type="EMBL" id="LK031995">
    <property type="protein sequence ID" value="CDY09367.1"/>
    <property type="molecule type" value="Genomic_DNA"/>
</dbReference>
<evidence type="ECO:0000313" key="1">
    <source>
        <dbReference type="EMBL" id="CAF2143120.1"/>
    </source>
</evidence>
<accession>A0A078F8D7</accession>
<proteinExistence type="predicted"/>
<dbReference type="Proteomes" id="UP001295469">
    <property type="component" value="Chromosome A02"/>
</dbReference>
<reference evidence="1" key="3">
    <citation type="submission" date="2021-01" db="EMBL/GenBank/DDBJ databases">
        <authorList>
            <consortium name="Genoscope - CEA"/>
            <person name="William W."/>
        </authorList>
    </citation>
    <scope>NUCLEOTIDE SEQUENCE</scope>
</reference>
<organism evidence="2 3">
    <name type="scientific">Brassica napus</name>
    <name type="common">Rape</name>
    <dbReference type="NCBI Taxonomy" id="3708"/>
    <lineage>
        <taxon>Eukaryota</taxon>
        <taxon>Viridiplantae</taxon>
        <taxon>Streptophyta</taxon>
        <taxon>Embryophyta</taxon>
        <taxon>Tracheophyta</taxon>
        <taxon>Spermatophyta</taxon>
        <taxon>Magnoliopsida</taxon>
        <taxon>eudicotyledons</taxon>
        <taxon>Gunneridae</taxon>
        <taxon>Pentapetalae</taxon>
        <taxon>rosids</taxon>
        <taxon>malvids</taxon>
        <taxon>Brassicales</taxon>
        <taxon>Brassicaceae</taxon>
        <taxon>Brassiceae</taxon>
        <taxon>Brassica</taxon>
    </lineage>
</organism>
<reference evidence="2" key="2">
    <citation type="submission" date="2014-06" db="EMBL/GenBank/DDBJ databases">
        <authorList>
            <person name="Genoscope - CEA"/>
        </authorList>
    </citation>
    <scope>NUCLEOTIDE SEQUENCE</scope>
</reference>
<reference evidence="2 3" key="1">
    <citation type="journal article" date="2014" name="Science">
        <title>Plant genetics. Early allopolyploid evolution in the post-Neolithic Brassica napus oilseed genome.</title>
        <authorList>
            <person name="Chalhoub B."/>
            <person name="Denoeud F."/>
            <person name="Liu S."/>
            <person name="Parkin I.A."/>
            <person name="Tang H."/>
            <person name="Wang X."/>
            <person name="Chiquet J."/>
            <person name="Belcram H."/>
            <person name="Tong C."/>
            <person name="Samans B."/>
            <person name="Correa M."/>
            <person name="Da Silva C."/>
            <person name="Just J."/>
            <person name="Falentin C."/>
            <person name="Koh C.S."/>
            <person name="Le Clainche I."/>
            <person name="Bernard M."/>
            <person name="Bento P."/>
            <person name="Noel B."/>
            <person name="Labadie K."/>
            <person name="Alberti A."/>
            <person name="Charles M."/>
            <person name="Arnaud D."/>
            <person name="Guo H."/>
            <person name="Daviaud C."/>
            <person name="Alamery S."/>
            <person name="Jabbari K."/>
            <person name="Zhao M."/>
            <person name="Edger P.P."/>
            <person name="Chelaifa H."/>
            <person name="Tack D."/>
            <person name="Lassalle G."/>
            <person name="Mestiri I."/>
            <person name="Schnel N."/>
            <person name="Le Paslier M.C."/>
            <person name="Fan G."/>
            <person name="Renault V."/>
            <person name="Bayer P.E."/>
            <person name="Golicz A.A."/>
            <person name="Manoli S."/>
            <person name="Lee T.H."/>
            <person name="Thi V.H."/>
            <person name="Chalabi S."/>
            <person name="Hu Q."/>
            <person name="Fan C."/>
            <person name="Tollenaere R."/>
            <person name="Lu Y."/>
            <person name="Battail C."/>
            <person name="Shen J."/>
            <person name="Sidebottom C.H."/>
            <person name="Wang X."/>
            <person name="Canaguier A."/>
            <person name="Chauveau A."/>
            <person name="Berard A."/>
            <person name="Deniot G."/>
            <person name="Guan M."/>
            <person name="Liu Z."/>
            <person name="Sun F."/>
            <person name="Lim Y.P."/>
            <person name="Lyons E."/>
            <person name="Town C.D."/>
            <person name="Bancroft I."/>
            <person name="Wang X."/>
            <person name="Meng J."/>
            <person name="Ma J."/>
            <person name="Pires J.C."/>
            <person name="King G.J."/>
            <person name="Brunel D."/>
            <person name="Delourme R."/>
            <person name="Renard M."/>
            <person name="Aury J.M."/>
            <person name="Adams K.L."/>
            <person name="Batley J."/>
            <person name="Snowdon R.J."/>
            <person name="Tost J."/>
            <person name="Edwards D."/>
            <person name="Zhou Y."/>
            <person name="Hua W."/>
            <person name="Sharpe A.G."/>
            <person name="Paterson A.H."/>
            <person name="Guan C."/>
            <person name="Wincker P."/>
        </authorList>
    </citation>
    <scope>NUCLEOTIDE SEQUENCE [LARGE SCALE GENOMIC DNA]</scope>
    <source>
        <strain evidence="3">cv. Darmor-bzh</strain>
    </source>
</reference>
<dbReference type="EMBL" id="HG994356">
    <property type="protein sequence ID" value="CAF2143120.1"/>
    <property type="molecule type" value="Genomic_DNA"/>
</dbReference>
<evidence type="ECO:0000313" key="3">
    <source>
        <dbReference type="Proteomes" id="UP000028999"/>
    </source>
</evidence>
<dbReference type="STRING" id="3708.A0A078F8D7"/>
<name>A0A078F8D7_BRANA</name>